<evidence type="ECO:0000256" key="7">
    <source>
        <dbReference type="ARBA" id="ARBA00023136"/>
    </source>
</evidence>
<comment type="similarity">
    <text evidence="2">Belongs to the ABC-2 integral membrane protein family.</text>
</comment>
<feature type="transmembrane region" description="Helical" evidence="8">
    <location>
        <begin position="175"/>
        <end position="198"/>
    </location>
</feature>
<dbReference type="PANTHER" id="PTHR30294">
    <property type="entry name" value="MEMBRANE COMPONENT OF ABC TRANSPORTER YHHJ-RELATED"/>
    <property type="match status" value="1"/>
</dbReference>
<comment type="subcellular location">
    <subcellularLocation>
        <location evidence="1">Cell membrane</location>
        <topology evidence="1">Multi-pass membrane protein</topology>
    </subcellularLocation>
</comment>
<reference evidence="10 11" key="1">
    <citation type="submission" date="2021-02" db="EMBL/GenBank/DDBJ databases">
        <title>Nitrogen-fixing ability and nitrogen fixation related genes of thermophilic fermentative bacteria in the genus Caldicellulosiruptor.</title>
        <authorList>
            <person name="Chen Y."/>
            <person name="Nishihara A."/>
            <person name="Haruta S."/>
        </authorList>
    </citation>
    <scope>NUCLEOTIDE SEQUENCE [LARGE SCALE GENOMIC DNA]</scope>
    <source>
        <strain evidence="10 11">YA01</strain>
    </source>
</reference>
<feature type="domain" description="ABC transmembrane type-2" evidence="9">
    <location>
        <begin position="134"/>
        <end position="367"/>
    </location>
</feature>
<keyword evidence="7 8" id="KW-0472">Membrane</keyword>
<evidence type="ECO:0000256" key="5">
    <source>
        <dbReference type="ARBA" id="ARBA00022692"/>
    </source>
</evidence>
<dbReference type="Pfam" id="PF12698">
    <property type="entry name" value="ABC2_membrane_3"/>
    <property type="match status" value="1"/>
</dbReference>
<evidence type="ECO:0000256" key="1">
    <source>
        <dbReference type="ARBA" id="ARBA00004651"/>
    </source>
</evidence>
<accession>A0ABM7NLS1</accession>
<feature type="transmembrane region" description="Helical" evidence="8">
    <location>
        <begin position="311"/>
        <end position="334"/>
    </location>
</feature>
<feature type="transmembrane region" description="Helical" evidence="8">
    <location>
        <begin position="252"/>
        <end position="276"/>
    </location>
</feature>
<name>A0ABM7NLS1_9FIRM</name>
<evidence type="ECO:0000256" key="4">
    <source>
        <dbReference type="ARBA" id="ARBA00022475"/>
    </source>
</evidence>
<keyword evidence="3" id="KW-0813">Transport</keyword>
<dbReference type="Gene3D" id="3.40.1710.10">
    <property type="entry name" value="abc type-2 transporter like domain"/>
    <property type="match status" value="1"/>
</dbReference>
<gene>
    <name evidence="10" type="ORF">CaldiYA01_10050</name>
</gene>
<feature type="transmembrane region" description="Helical" evidence="8">
    <location>
        <begin position="346"/>
        <end position="365"/>
    </location>
</feature>
<keyword evidence="6 8" id="KW-1133">Transmembrane helix</keyword>
<dbReference type="InterPro" id="IPR047817">
    <property type="entry name" value="ABC2_TM_bact-type"/>
</dbReference>
<evidence type="ECO:0000256" key="6">
    <source>
        <dbReference type="ARBA" id="ARBA00022989"/>
    </source>
</evidence>
<feature type="transmembrane region" description="Helical" evidence="8">
    <location>
        <begin position="25"/>
        <end position="45"/>
    </location>
</feature>
<keyword evidence="11" id="KW-1185">Reference proteome</keyword>
<dbReference type="RefSeq" id="WP_207182134.1">
    <property type="nucleotide sequence ID" value="NZ_AP024480.1"/>
</dbReference>
<dbReference type="PANTHER" id="PTHR30294:SF29">
    <property type="entry name" value="MULTIDRUG ABC TRANSPORTER PERMEASE YBHS-RELATED"/>
    <property type="match status" value="1"/>
</dbReference>
<dbReference type="Proteomes" id="UP000663623">
    <property type="component" value="Chromosome"/>
</dbReference>
<evidence type="ECO:0000256" key="3">
    <source>
        <dbReference type="ARBA" id="ARBA00022448"/>
    </source>
</evidence>
<evidence type="ECO:0000256" key="8">
    <source>
        <dbReference type="SAM" id="Phobius"/>
    </source>
</evidence>
<keyword evidence="4" id="KW-1003">Cell membrane</keyword>
<evidence type="ECO:0000313" key="10">
    <source>
        <dbReference type="EMBL" id="BCS81045.1"/>
    </source>
</evidence>
<organism evidence="10 11">
    <name type="scientific">Caldicellulosiruptor diazotrophicus</name>
    <dbReference type="NCBI Taxonomy" id="2806205"/>
    <lineage>
        <taxon>Bacteria</taxon>
        <taxon>Bacillati</taxon>
        <taxon>Bacillota</taxon>
        <taxon>Bacillota incertae sedis</taxon>
        <taxon>Caldicellulosiruptorales</taxon>
        <taxon>Caldicellulosiruptoraceae</taxon>
        <taxon>Caldicellulosiruptor</taxon>
    </lineage>
</organism>
<evidence type="ECO:0000256" key="2">
    <source>
        <dbReference type="ARBA" id="ARBA00007783"/>
    </source>
</evidence>
<sequence length="369" mass="41790">MRGFSPRRFFAIAKKEFIQIKRDKASFVLAFVAPFIMLMLFGYAVKMDIENVVIGVLDMSNTLESREIIRNLQNTRYFKPDLFAQNQNEIDEWLDSGKIKAALIIPSDFSTKLKQKRSPQILFIVDGTDPTIAKTVFTSGILTIQNMYTHSILNKPFIDLRTRVKYNPSMKSELFTIPGLMGLIMQNITIILTAFAIVREREKGTIEQLIVTPIKSIELILGKLVPYIFLGFGDFLVALLFGVAWFKVPVRGSILLLLLFGLEFVLCALMIGMLISSISKTQLQAMQLALLFLLPSVLLSGFMFPREAMPHVIRFLGNFVPLSYFLIILRGIVLKGIGVEQLWKEVLVLVFLGILLLLVSVKKFSKKLD</sequence>
<keyword evidence="5 8" id="KW-0812">Transmembrane</keyword>
<dbReference type="EMBL" id="AP024480">
    <property type="protein sequence ID" value="BCS81045.1"/>
    <property type="molecule type" value="Genomic_DNA"/>
</dbReference>
<protein>
    <submittedName>
        <fullName evidence="10">Transport permease protein</fullName>
    </submittedName>
</protein>
<feature type="transmembrane region" description="Helical" evidence="8">
    <location>
        <begin position="288"/>
        <end position="305"/>
    </location>
</feature>
<dbReference type="InterPro" id="IPR013525">
    <property type="entry name" value="ABC2_TM"/>
</dbReference>
<feature type="transmembrane region" description="Helical" evidence="8">
    <location>
        <begin position="224"/>
        <end position="246"/>
    </location>
</feature>
<evidence type="ECO:0000259" key="9">
    <source>
        <dbReference type="PROSITE" id="PS51012"/>
    </source>
</evidence>
<dbReference type="PROSITE" id="PS51012">
    <property type="entry name" value="ABC_TM2"/>
    <property type="match status" value="1"/>
</dbReference>
<evidence type="ECO:0000313" key="11">
    <source>
        <dbReference type="Proteomes" id="UP000663623"/>
    </source>
</evidence>
<dbReference type="InterPro" id="IPR051449">
    <property type="entry name" value="ABC-2_transporter_component"/>
</dbReference>
<proteinExistence type="inferred from homology"/>